<dbReference type="Gene3D" id="1.10.220.160">
    <property type="match status" value="1"/>
</dbReference>
<feature type="domain" description="SET" evidence="1">
    <location>
        <begin position="234"/>
        <end position="535"/>
    </location>
</feature>
<dbReference type="PANTHER" id="PTHR12197:SF273">
    <property type="entry name" value="MYND-TYPE ZINC FINGER PROTEIN SAMB"/>
    <property type="match status" value="1"/>
</dbReference>
<dbReference type="Gene3D" id="6.10.140.2220">
    <property type="match status" value="1"/>
</dbReference>
<dbReference type="Gene3D" id="2.170.270.10">
    <property type="entry name" value="SET domain"/>
    <property type="match status" value="1"/>
</dbReference>
<dbReference type="EMBL" id="KZ805425">
    <property type="protein sequence ID" value="PVH97922.1"/>
    <property type="molecule type" value="Genomic_DNA"/>
</dbReference>
<dbReference type="GO" id="GO:0005634">
    <property type="term" value="C:nucleus"/>
    <property type="evidence" value="ECO:0007669"/>
    <property type="project" value="TreeGrafter"/>
</dbReference>
<dbReference type="Proteomes" id="UP000244855">
    <property type="component" value="Unassembled WGS sequence"/>
</dbReference>
<evidence type="ECO:0000259" key="1">
    <source>
        <dbReference type="PROSITE" id="PS50280"/>
    </source>
</evidence>
<dbReference type="InterPro" id="IPR001214">
    <property type="entry name" value="SET_dom"/>
</dbReference>
<dbReference type="SUPFAM" id="SSF82199">
    <property type="entry name" value="SET domain"/>
    <property type="match status" value="1"/>
</dbReference>
<protein>
    <recommendedName>
        <fullName evidence="1">SET domain-containing protein</fullName>
    </recommendedName>
</protein>
<dbReference type="InterPro" id="IPR050869">
    <property type="entry name" value="H3K4_H4K5_MeTrfase"/>
</dbReference>
<dbReference type="InterPro" id="IPR046341">
    <property type="entry name" value="SET_dom_sf"/>
</dbReference>
<proteinExistence type="predicted"/>
<sequence>MAAAQTSLAIRTKNPGYQKRLDELLDLQKTTPDCPYSIIHRLNLARAYLNLGYPELAASDAYKALLLVDEVSEEAEFHEEALEAALSDLETCKDTTWIHHGQCKCDPSAPEVGSSDEEKAYTCATTCWLRAAYNILIPCLIDCGCLRSAHNYNQRALNAFPEASTFTSYQTTLTGRLEEHFKREGETLEGADVQDYPDKGLVRRELYPWNEYEPNRYAPDVLEYLNKELAQMAPKLEVRVSELPLLSKPSSPNAEIHYVKQLGVFAKEDIPPGEVILREKSLLTAVSRLHETYCDACSGKLPQPDDTQQSLPILSCEDCEEVFYCTQECHDLAQSSYHPSICGVDVSQKVAASEAADALYTLLLVRAMALAETQDVHPLELKEVRYIWGDYHSLDISEMWEKQKPGVSVDAFAGFPRTLPFSFEANVLRPLHILEKMDVNIFEQSGRYDTWVFNTLYAKFRGTASAQQSPDHRPELGAVHPMWCLANHSCDPNVSWEWAGSMRFWTRETLVDFAGRDPANRPGLKKGEEVFSHYCDVSLPVNERREWAVGALGGVCVCERCVWEAAKESA</sequence>
<organism evidence="2 3">
    <name type="scientific">Periconia macrospinosa</name>
    <dbReference type="NCBI Taxonomy" id="97972"/>
    <lineage>
        <taxon>Eukaryota</taxon>
        <taxon>Fungi</taxon>
        <taxon>Dikarya</taxon>
        <taxon>Ascomycota</taxon>
        <taxon>Pezizomycotina</taxon>
        <taxon>Dothideomycetes</taxon>
        <taxon>Pleosporomycetidae</taxon>
        <taxon>Pleosporales</taxon>
        <taxon>Massarineae</taxon>
        <taxon>Periconiaceae</taxon>
        <taxon>Periconia</taxon>
    </lineage>
</organism>
<evidence type="ECO:0000313" key="2">
    <source>
        <dbReference type="EMBL" id="PVH97922.1"/>
    </source>
</evidence>
<keyword evidence="3" id="KW-1185">Reference proteome</keyword>
<evidence type="ECO:0000313" key="3">
    <source>
        <dbReference type="Proteomes" id="UP000244855"/>
    </source>
</evidence>
<dbReference type="Pfam" id="PF00856">
    <property type="entry name" value="SET"/>
    <property type="match status" value="1"/>
</dbReference>
<reference evidence="2 3" key="1">
    <citation type="journal article" date="2018" name="Sci. Rep.">
        <title>Comparative genomics provides insights into the lifestyle and reveals functional heterogeneity of dark septate endophytic fungi.</title>
        <authorList>
            <person name="Knapp D.G."/>
            <person name="Nemeth J.B."/>
            <person name="Barry K."/>
            <person name="Hainaut M."/>
            <person name="Henrissat B."/>
            <person name="Johnson J."/>
            <person name="Kuo A."/>
            <person name="Lim J.H.P."/>
            <person name="Lipzen A."/>
            <person name="Nolan M."/>
            <person name="Ohm R.A."/>
            <person name="Tamas L."/>
            <person name="Grigoriev I.V."/>
            <person name="Spatafora J.W."/>
            <person name="Nagy L.G."/>
            <person name="Kovacs G.M."/>
        </authorList>
    </citation>
    <scope>NUCLEOTIDE SEQUENCE [LARGE SCALE GENOMIC DNA]</scope>
    <source>
        <strain evidence="2 3">DSE2036</strain>
    </source>
</reference>
<dbReference type="OrthoDB" id="438641at2759"/>
<accession>A0A2V1DIC7</accession>
<dbReference type="PROSITE" id="PS50280">
    <property type="entry name" value="SET"/>
    <property type="match status" value="1"/>
</dbReference>
<name>A0A2V1DIC7_9PLEO</name>
<dbReference type="STRING" id="97972.A0A2V1DIC7"/>
<dbReference type="PANTHER" id="PTHR12197">
    <property type="entry name" value="HISTONE-LYSINE N-METHYLTRANSFERASE SMYD"/>
    <property type="match status" value="1"/>
</dbReference>
<dbReference type="AlphaFoldDB" id="A0A2V1DIC7"/>
<gene>
    <name evidence="2" type="ORF">DM02DRAFT_596831</name>
</gene>